<comment type="subcellular location">
    <subcellularLocation>
        <location evidence="1 8">Cytoplasm</location>
    </subcellularLocation>
</comment>
<dbReference type="InterPro" id="IPR038078">
    <property type="entry name" value="PhoU-like_sf"/>
</dbReference>
<dbReference type="STRING" id="157910.SAMN05445850_7939"/>
<dbReference type="GO" id="GO:0006817">
    <property type="term" value="P:phosphate ion transport"/>
    <property type="evidence" value="ECO:0007669"/>
    <property type="project" value="UniProtKB-KW"/>
</dbReference>
<dbReference type="PANTHER" id="PTHR42930:SF3">
    <property type="entry name" value="PHOSPHATE-SPECIFIC TRANSPORT SYSTEM ACCESSORY PROTEIN PHOU"/>
    <property type="match status" value="1"/>
</dbReference>
<evidence type="ECO:0000256" key="4">
    <source>
        <dbReference type="ARBA" id="ARBA00022448"/>
    </source>
</evidence>
<evidence type="ECO:0000256" key="7">
    <source>
        <dbReference type="ARBA" id="ARBA00056181"/>
    </source>
</evidence>
<dbReference type="AlphaFoldDB" id="A0A1H1KHN0"/>
<gene>
    <name evidence="10" type="ORF">SAMN05445850_7939</name>
</gene>
<evidence type="ECO:0000256" key="2">
    <source>
        <dbReference type="ARBA" id="ARBA00008107"/>
    </source>
</evidence>
<keyword evidence="6 8" id="KW-0592">Phosphate transport</keyword>
<evidence type="ECO:0000256" key="6">
    <source>
        <dbReference type="ARBA" id="ARBA00022592"/>
    </source>
</evidence>
<reference evidence="11" key="1">
    <citation type="submission" date="2016-10" db="EMBL/GenBank/DDBJ databases">
        <authorList>
            <person name="Varghese N."/>
            <person name="Submissions S."/>
        </authorList>
    </citation>
    <scope>NUCLEOTIDE SEQUENCE [LARGE SCALE GENOMIC DNA]</scope>
    <source>
        <strain evidence="11">DUS833</strain>
    </source>
</reference>
<dbReference type="InterPro" id="IPR028366">
    <property type="entry name" value="PhoU"/>
</dbReference>
<proteinExistence type="inferred from homology"/>
<evidence type="ECO:0000256" key="8">
    <source>
        <dbReference type="PIRNR" id="PIRNR003107"/>
    </source>
</evidence>
<dbReference type="NCBIfam" id="TIGR02135">
    <property type="entry name" value="phoU_full"/>
    <property type="match status" value="1"/>
</dbReference>
<evidence type="ECO:0000313" key="11">
    <source>
        <dbReference type="Proteomes" id="UP000199365"/>
    </source>
</evidence>
<dbReference type="InterPro" id="IPR026022">
    <property type="entry name" value="PhoU_dom"/>
</dbReference>
<dbReference type="RefSeq" id="WP_090812393.1">
    <property type="nucleotide sequence ID" value="NZ_FNKX01000004.1"/>
</dbReference>
<keyword evidence="11" id="KW-1185">Reference proteome</keyword>
<evidence type="ECO:0000313" key="10">
    <source>
        <dbReference type="EMBL" id="SDR61746.1"/>
    </source>
</evidence>
<comment type="function">
    <text evidence="7 8">Plays a role in the regulation of phosphate uptake.</text>
</comment>
<dbReference type="EMBL" id="FNKX01000004">
    <property type="protein sequence ID" value="SDR61746.1"/>
    <property type="molecule type" value="Genomic_DNA"/>
</dbReference>
<keyword evidence="5 8" id="KW-0963">Cytoplasm</keyword>
<evidence type="ECO:0000256" key="1">
    <source>
        <dbReference type="ARBA" id="ARBA00004496"/>
    </source>
</evidence>
<keyword evidence="4 8" id="KW-0813">Transport</keyword>
<evidence type="ECO:0000259" key="9">
    <source>
        <dbReference type="Pfam" id="PF01895"/>
    </source>
</evidence>
<dbReference type="FunFam" id="1.20.58.220:FF:000004">
    <property type="entry name" value="Phosphate-specific transport system accessory protein PhoU"/>
    <property type="match status" value="1"/>
</dbReference>
<dbReference type="SUPFAM" id="SSF109755">
    <property type="entry name" value="PhoU-like"/>
    <property type="match status" value="1"/>
</dbReference>
<evidence type="ECO:0000256" key="5">
    <source>
        <dbReference type="ARBA" id="ARBA00022490"/>
    </source>
</evidence>
<organism evidence="10 11">
    <name type="scientific">Paraburkholderia tuberum</name>
    <dbReference type="NCBI Taxonomy" id="157910"/>
    <lineage>
        <taxon>Bacteria</taxon>
        <taxon>Pseudomonadati</taxon>
        <taxon>Pseudomonadota</taxon>
        <taxon>Betaproteobacteria</taxon>
        <taxon>Burkholderiales</taxon>
        <taxon>Burkholderiaceae</taxon>
        <taxon>Paraburkholderia</taxon>
    </lineage>
</organism>
<sequence>MSDRHLSSGFDADLEHLSSRFFEMGGLVESQLTDAMEALSRFDMDLVGKVVEEEHRLNAMEIEIDAECGNIIARRQPTASDLRRLMAISKGITNLERAGDEARKIAKRTRRIAKNGAGRNVNIAEIQSSGQMAATILRNALAAFARLDPVAAARIMRDDEAIDDRYRAFVRKLPTYMAENPGIISSALDYLFMASAIERIGDHAKNLAELVIYVVKGTDVRHVSRERLEHEALDG</sequence>
<feature type="domain" description="PhoU" evidence="9">
    <location>
        <begin position="23"/>
        <end position="109"/>
    </location>
</feature>
<name>A0A1H1KHN0_9BURK</name>
<dbReference type="Pfam" id="PF01895">
    <property type="entry name" value="PhoU"/>
    <property type="match status" value="2"/>
</dbReference>
<accession>A0A1H1KHN0</accession>
<feature type="domain" description="PhoU" evidence="9">
    <location>
        <begin position="129"/>
        <end position="211"/>
    </location>
</feature>
<evidence type="ECO:0000256" key="3">
    <source>
        <dbReference type="ARBA" id="ARBA00011738"/>
    </source>
</evidence>
<dbReference type="Proteomes" id="UP000199365">
    <property type="component" value="Unassembled WGS sequence"/>
</dbReference>
<comment type="similarity">
    <text evidence="2 8">Belongs to the PhoU family.</text>
</comment>
<dbReference type="GO" id="GO:0045936">
    <property type="term" value="P:negative regulation of phosphate metabolic process"/>
    <property type="evidence" value="ECO:0007669"/>
    <property type="project" value="InterPro"/>
</dbReference>
<dbReference type="GO" id="GO:0005737">
    <property type="term" value="C:cytoplasm"/>
    <property type="evidence" value="ECO:0007669"/>
    <property type="project" value="UniProtKB-SubCell"/>
</dbReference>
<protein>
    <recommendedName>
        <fullName evidence="8">Phosphate-specific transport system accessory protein PhoU</fullName>
    </recommendedName>
</protein>
<dbReference type="PANTHER" id="PTHR42930">
    <property type="entry name" value="PHOSPHATE-SPECIFIC TRANSPORT SYSTEM ACCESSORY PROTEIN PHOU"/>
    <property type="match status" value="1"/>
</dbReference>
<comment type="subunit">
    <text evidence="3 8">Homodimer.</text>
</comment>
<dbReference type="Gene3D" id="1.20.58.220">
    <property type="entry name" value="Phosphate transport system protein phou homolog 2, domain 2"/>
    <property type="match status" value="2"/>
</dbReference>
<dbReference type="GO" id="GO:0030643">
    <property type="term" value="P:intracellular phosphate ion homeostasis"/>
    <property type="evidence" value="ECO:0007669"/>
    <property type="project" value="InterPro"/>
</dbReference>
<dbReference type="PIRSF" id="PIRSF003107">
    <property type="entry name" value="PhoU"/>
    <property type="match status" value="1"/>
</dbReference>